<dbReference type="GeneID" id="85385409"/>
<sequence>MDKLEQHAGAASQWPTLICFVSCLATFTPSSPPNTTLPPHHHFLTNLGRFAFFWRLLLSSLLTTCPIDDEDRVLRTHKILVTDHSCLL</sequence>
<gene>
    <name evidence="1" type="ORF">BDZ83DRAFT_178309</name>
</gene>
<comment type="caution">
    <text evidence="1">The sequence shown here is derived from an EMBL/GenBank/DDBJ whole genome shotgun (WGS) entry which is preliminary data.</text>
</comment>
<organism evidence="1 2">
    <name type="scientific">Glomerella acutata</name>
    <name type="common">Colletotrichum acutatum</name>
    <dbReference type="NCBI Taxonomy" id="27357"/>
    <lineage>
        <taxon>Eukaryota</taxon>
        <taxon>Fungi</taxon>
        <taxon>Dikarya</taxon>
        <taxon>Ascomycota</taxon>
        <taxon>Pezizomycotina</taxon>
        <taxon>Sordariomycetes</taxon>
        <taxon>Hypocreomycetidae</taxon>
        <taxon>Glomerellales</taxon>
        <taxon>Glomerellaceae</taxon>
        <taxon>Colletotrichum</taxon>
        <taxon>Colletotrichum acutatum species complex</taxon>
    </lineage>
</organism>
<accession>A0AAD8UUC3</accession>
<dbReference type="Proteomes" id="UP001244207">
    <property type="component" value="Unassembled WGS sequence"/>
</dbReference>
<evidence type="ECO:0000313" key="2">
    <source>
        <dbReference type="Proteomes" id="UP001244207"/>
    </source>
</evidence>
<name>A0AAD8UUC3_GLOAC</name>
<evidence type="ECO:0000313" key="1">
    <source>
        <dbReference type="EMBL" id="KAK1727849.1"/>
    </source>
</evidence>
<reference evidence="1" key="1">
    <citation type="submission" date="2021-12" db="EMBL/GenBank/DDBJ databases">
        <title>Comparative genomics, transcriptomics and evolutionary studies reveal genomic signatures of adaptation to plant cell wall in hemibiotrophic fungi.</title>
        <authorList>
            <consortium name="DOE Joint Genome Institute"/>
            <person name="Baroncelli R."/>
            <person name="Diaz J.F."/>
            <person name="Benocci T."/>
            <person name="Peng M."/>
            <person name="Battaglia E."/>
            <person name="Haridas S."/>
            <person name="Andreopoulos W."/>
            <person name="Labutti K."/>
            <person name="Pangilinan J."/>
            <person name="Floch G.L."/>
            <person name="Makela M.R."/>
            <person name="Henrissat B."/>
            <person name="Grigoriev I.V."/>
            <person name="Crouch J.A."/>
            <person name="De Vries R.P."/>
            <person name="Sukno S.A."/>
            <person name="Thon M.R."/>
        </authorList>
    </citation>
    <scope>NUCLEOTIDE SEQUENCE</scope>
    <source>
        <strain evidence="1">CBS 112980</strain>
    </source>
</reference>
<dbReference type="EMBL" id="JAHMHS010000021">
    <property type="protein sequence ID" value="KAK1727849.1"/>
    <property type="molecule type" value="Genomic_DNA"/>
</dbReference>
<dbReference type="RefSeq" id="XP_060367904.1">
    <property type="nucleotide sequence ID" value="XM_060501510.1"/>
</dbReference>
<dbReference type="AlphaFoldDB" id="A0AAD8UUC3"/>
<protein>
    <submittedName>
        <fullName evidence="1">Uncharacterized protein</fullName>
    </submittedName>
</protein>
<keyword evidence="2" id="KW-1185">Reference proteome</keyword>
<proteinExistence type="predicted"/>